<feature type="region of interest" description="Disordered" evidence="1">
    <location>
        <begin position="71"/>
        <end position="107"/>
    </location>
</feature>
<feature type="compositionally biased region" description="Low complexity" evidence="1">
    <location>
        <begin position="672"/>
        <end position="693"/>
    </location>
</feature>
<dbReference type="OrthoDB" id="2502277at2759"/>
<proteinExistence type="predicted"/>
<comment type="caution">
    <text evidence="2">The sequence shown here is derived from an EMBL/GenBank/DDBJ whole genome shotgun (WGS) entry which is preliminary data.</text>
</comment>
<feature type="compositionally biased region" description="Polar residues" evidence="1">
    <location>
        <begin position="661"/>
        <end position="670"/>
    </location>
</feature>
<evidence type="ECO:0000313" key="3">
    <source>
        <dbReference type="Proteomes" id="UP000886653"/>
    </source>
</evidence>
<feature type="region of interest" description="Disordered" evidence="1">
    <location>
        <begin position="120"/>
        <end position="159"/>
    </location>
</feature>
<sequence length="838" mass="88719">MDPWATNAWEETTNTPSFVPSSTLEHLPSTISSSWPSTELEIEHSTWGTHPSTITHQSSLDSIKPSSSVSRTVVSHLPDSPAWPSAPTSDLVAIPNPAAQSPTFPQHPLAVHEGSLAVSFQPLDHPSTDSNASDASDHDYTYPRSNLQDAPDDDWGGFNPLPLTSNLPIPKIDSPILSTSAAEGWDGTTSLGEWEPPPLLPPPTSLTIESVISDHETSPSGWGATQLEDPPELTDGFEDQTETGDVEDAWADSKPRVTYQVPTETLTKVQVETRRWAQEQYPIQEDKFLPPGKAAMTMDLSAAMEEGGELSVDAEIALDLSKPPLPETSEISTQKLFQNSAVSNAFQLAITQTASSAANVLKSATRPRRLFPMGGLTGLGKAQSSSSEIGHSSAVSGPDSMWDGVSALENPHHPHDNKKDAFGQYDAQHAPQQTNARSSGLFGLWSAAKSAPATNTPATLLTKKPENLLNDGFSSATDAHSSSISSPPPSNGPLEPSYADFQASASPSSATMQEASSSRISRLFGRFGMRSKDSPTSDQSTITSASTELDNRDVAFLDAMKTVPMENDPALYAAFDELQLKGQRSNSIKGSQVRSNDIKASGDGLQPDMLDLLGQSSSMQKLASPLTVQKPLQNANVSSASEPDPFEVFNKAPISKPPQPTGGNHRQSLANAPYPASSSSSSSKPISHYKSASNGISNGSRYDTFDDLFSDFNAAPPPPRPSPCLAFSPPAPAPLPTRLPTTHTRTPTVQLTNATNSSVPIPILRPPPSAPAPVVPLIAPPLSRPASTTIPLSSSFAVPKPMISSPLSASPASRPVQVQGQGGGGLSKQDLSFFDSLL</sequence>
<feature type="compositionally biased region" description="Polar residues" evidence="1">
    <location>
        <begin position="382"/>
        <end position="395"/>
    </location>
</feature>
<keyword evidence="3" id="KW-1185">Reference proteome</keyword>
<feature type="region of interest" description="Disordered" evidence="1">
    <location>
        <begin position="635"/>
        <end position="697"/>
    </location>
</feature>
<dbReference type="Proteomes" id="UP000886653">
    <property type="component" value="Unassembled WGS sequence"/>
</dbReference>
<gene>
    <name evidence="2" type="ORF">CROQUDRAFT_673688</name>
</gene>
<feature type="region of interest" description="Disordered" evidence="1">
    <location>
        <begin position="454"/>
        <end position="517"/>
    </location>
</feature>
<organism evidence="2 3">
    <name type="scientific">Cronartium quercuum f. sp. fusiforme G11</name>
    <dbReference type="NCBI Taxonomy" id="708437"/>
    <lineage>
        <taxon>Eukaryota</taxon>
        <taxon>Fungi</taxon>
        <taxon>Dikarya</taxon>
        <taxon>Basidiomycota</taxon>
        <taxon>Pucciniomycotina</taxon>
        <taxon>Pucciniomycetes</taxon>
        <taxon>Pucciniales</taxon>
        <taxon>Coleosporiaceae</taxon>
        <taxon>Cronartium</taxon>
    </lineage>
</organism>
<name>A0A9P6NAV8_9BASI</name>
<dbReference type="EMBL" id="MU167356">
    <property type="protein sequence ID" value="KAG0142227.1"/>
    <property type="molecule type" value="Genomic_DNA"/>
</dbReference>
<feature type="region of interest" description="Disordered" evidence="1">
    <location>
        <begin position="803"/>
        <end position="838"/>
    </location>
</feature>
<evidence type="ECO:0000313" key="2">
    <source>
        <dbReference type="EMBL" id="KAG0142227.1"/>
    </source>
</evidence>
<feature type="compositionally biased region" description="Basic and acidic residues" evidence="1">
    <location>
        <begin position="410"/>
        <end position="421"/>
    </location>
</feature>
<feature type="region of interest" description="Disordered" evidence="1">
    <location>
        <begin position="1"/>
        <end position="23"/>
    </location>
</feature>
<accession>A0A9P6NAV8</accession>
<reference evidence="2" key="1">
    <citation type="submission" date="2013-11" db="EMBL/GenBank/DDBJ databases">
        <title>Genome sequence of the fusiform rust pathogen reveals effectors for host alternation and coevolution with pine.</title>
        <authorList>
            <consortium name="DOE Joint Genome Institute"/>
            <person name="Smith K."/>
            <person name="Pendleton A."/>
            <person name="Kubisiak T."/>
            <person name="Anderson C."/>
            <person name="Salamov A."/>
            <person name="Aerts A."/>
            <person name="Riley R."/>
            <person name="Clum A."/>
            <person name="Lindquist E."/>
            <person name="Ence D."/>
            <person name="Campbell M."/>
            <person name="Kronenberg Z."/>
            <person name="Feau N."/>
            <person name="Dhillon B."/>
            <person name="Hamelin R."/>
            <person name="Burleigh J."/>
            <person name="Smith J."/>
            <person name="Yandell M."/>
            <person name="Nelson C."/>
            <person name="Grigoriev I."/>
            <person name="Davis J."/>
        </authorList>
    </citation>
    <scope>NUCLEOTIDE SEQUENCE</scope>
    <source>
        <strain evidence="2">G11</strain>
    </source>
</reference>
<evidence type="ECO:0000256" key="1">
    <source>
        <dbReference type="SAM" id="MobiDB-lite"/>
    </source>
</evidence>
<feature type="region of interest" description="Disordered" evidence="1">
    <location>
        <begin position="710"/>
        <end position="731"/>
    </location>
</feature>
<dbReference type="AlphaFoldDB" id="A0A9P6NAV8"/>
<feature type="compositionally biased region" description="Polar residues" evidence="1">
    <location>
        <begin position="9"/>
        <end position="23"/>
    </location>
</feature>
<feature type="compositionally biased region" description="Polar residues" evidence="1">
    <location>
        <begin position="503"/>
        <end position="517"/>
    </location>
</feature>
<protein>
    <submittedName>
        <fullName evidence="2">Uncharacterized protein</fullName>
    </submittedName>
</protein>
<feature type="region of interest" description="Disordered" evidence="1">
    <location>
        <begin position="379"/>
        <end position="421"/>
    </location>
</feature>
<feature type="compositionally biased region" description="Low complexity" evidence="1">
    <location>
        <begin position="804"/>
        <end position="819"/>
    </location>
</feature>